<sequence>MTRNVSHEPTAGQRHRAARALAAHARDADELAELLQMTGLTAAEGRYEPPADAERPEEAREPAADPEETRRLARTLLASYASAR</sequence>
<comment type="caution">
    <text evidence="2">The sequence shown here is derived from an EMBL/GenBank/DDBJ whole genome shotgun (WGS) entry which is preliminary data.</text>
</comment>
<feature type="compositionally biased region" description="Basic and acidic residues" evidence="1">
    <location>
        <begin position="45"/>
        <end position="70"/>
    </location>
</feature>
<proteinExistence type="predicted"/>
<evidence type="ECO:0000313" key="2">
    <source>
        <dbReference type="EMBL" id="PRX45930.1"/>
    </source>
</evidence>
<evidence type="ECO:0000256" key="1">
    <source>
        <dbReference type="SAM" id="MobiDB-lite"/>
    </source>
</evidence>
<feature type="region of interest" description="Disordered" evidence="1">
    <location>
        <begin position="1"/>
        <end position="24"/>
    </location>
</feature>
<name>A0A2T0LR01_9PSEU</name>
<feature type="region of interest" description="Disordered" evidence="1">
    <location>
        <begin position="39"/>
        <end position="70"/>
    </location>
</feature>
<dbReference type="Proteomes" id="UP000238362">
    <property type="component" value="Unassembled WGS sequence"/>
</dbReference>
<keyword evidence="3" id="KW-1185">Reference proteome</keyword>
<gene>
    <name evidence="2" type="ORF">B0I33_10876</name>
</gene>
<dbReference type="RefSeq" id="WP_146147536.1">
    <property type="nucleotide sequence ID" value="NZ_PVNH01000008.1"/>
</dbReference>
<dbReference type="AlphaFoldDB" id="A0A2T0LR01"/>
<protein>
    <submittedName>
        <fullName evidence="2">Uncharacterized protein</fullName>
    </submittedName>
</protein>
<dbReference type="EMBL" id="PVNH01000008">
    <property type="protein sequence ID" value="PRX45930.1"/>
    <property type="molecule type" value="Genomic_DNA"/>
</dbReference>
<accession>A0A2T0LR01</accession>
<reference evidence="2 3" key="1">
    <citation type="submission" date="2018-03" db="EMBL/GenBank/DDBJ databases">
        <title>Genomic Encyclopedia of Type Strains, Phase III (KMG-III): the genomes of soil and plant-associated and newly described type strains.</title>
        <authorList>
            <person name="Whitman W."/>
        </authorList>
    </citation>
    <scope>NUCLEOTIDE SEQUENCE [LARGE SCALE GENOMIC DNA]</scope>
    <source>
        <strain evidence="2 3">CGMCC 4.7125</strain>
    </source>
</reference>
<evidence type="ECO:0000313" key="3">
    <source>
        <dbReference type="Proteomes" id="UP000238362"/>
    </source>
</evidence>
<organism evidence="2 3">
    <name type="scientific">Prauserella shujinwangii</name>
    <dbReference type="NCBI Taxonomy" id="1453103"/>
    <lineage>
        <taxon>Bacteria</taxon>
        <taxon>Bacillati</taxon>
        <taxon>Actinomycetota</taxon>
        <taxon>Actinomycetes</taxon>
        <taxon>Pseudonocardiales</taxon>
        <taxon>Pseudonocardiaceae</taxon>
        <taxon>Prauserella</taxon>
    </lineage>
</organism>